<dbReference type="InterPro" id="IPR000445">
    <property type="entry name" value="HhH_motif"/>
</dbReference>
<keyword evidence="4" id="KW-0227">DNA damage</keyword>
<dbReference type="InterPro" id="IPR052054">
    <property type="entry name" value="Oxidative_DNA_repair_enzyme"/>
</dbReference>
<keyword evidence="8" id="KW-0511">Multifunctional enzyme</keyword>
<keyword evidence="7" id="KW-0456">Lyase</keyword>
<protein>
    <recommendedName>
        <fullName evidence="3">DNA-(apurinic or apyrimidinic site) lyase</fullName>
        <ecNumber evidence="3">4.2.99.18</ecNumber>
    </recommendedName>
</protein>
<dbReference type="PATRIC" id="fig|54005.3.peg.1494"/>
<dbReference type="EC" id="4.2.99.18" evidence="3"/>
<dbReference type="RefSeq" id="WP_060800528.1">
    <property type="nucleotide sequence ID" value="NZ_KQ957105.1"/>
</dbReference>
<dbReference type="PANTHER" id="PTHR10242">
    <property type="entry name" value="8-OXOGUANINE DNA GLYCOSYLASE"/>
    <property type="match status" value="1"/>
</dbReference>
<dbReference type="EMBL" id="LRQE01000039">
    <property type="protein sequence ID" value="KXA28899.1"/>
    <property type="molecule type" value="Genomic_DNA"/>
</dbReference>
<comment type="caution">
    <text evidence="12">The sequence shown here is derived from an EMBL/GenBank/DDBJ whole genome shotgun (WGS) entry which is preliminary data.</text>
</comment>
<dbReference type="GO" id="GO:0006284">
    <property type="term" value="P:base-excision repair"/>
    <property type="evidence" value="ECO:0007669"/>
    <property type="project" value="InterPro"/>
</dbReference>
<comment type="similarity">
    <text evidence="1">Belongs to the Nth/MutY family.</text>
</comment>
<dbReference type="InterPro" id="IPR011257">
    <property type="entry name" value="DNA_glycosylase"/>
</dbReference>
<dbReference type="GO" id="GO:0008534">
    <property type="term" value="F:oxidized purine nucleobase lesion DNA N-glycosylase activity"/>
    <property type="evidence" value="ECO:0007669"/>
    <property type="project" value="InterPro"/>
</dbReference>
<dbReference type="SUPFAM" id="SSF55945">
    <property type="entry name" value="TATA-box binding protein-like"/>
    <property type="match status" value="1"/>
</dbReference>
<dbReference type="Proteomes" id="UP000070174">
    <property type="component" value="Unassembled WGS sequence"/>
</dbReference>
<comment type="catalytic activity">
    <reaction evidence="10">
        <text>2'-deoxyribonucleotide-(2'-deoxyribose 5'-phosphate)-2'-deoxyribonucleotide-DNA = a 3'-end 2'-deoxyribonucleotide-(2,3-dehydro-2,3-deoxyribose 5'-phosphate)-DNA + a 5'-end 5'-phospho-2'-deoxyribonucleoside-DNA + H(+)</text>
        <dbReference type="Rhea" id="RHEA:66592"/>
        <dbReference type="Rhea" id="RHEA-COMP:13180"/>
        <dbReference type="Rhea" id="RHEA-COMP:16897"/>
        <dbReference type="Rhea" id="RHEA-COMP:17067"/>
        <dbReference type="ChEBI" id="CHEBI:15378"/>
        <dbReference type="ChEBI" id="CHEBI:136412"/>
        <dbReference type="ChEBI" id="CHEBI:157695"/>
        <dbReference type="ChEBI" id="CHEBI:167181"/>
        <dbReference type="EC" id="4.2.99.18"/>
    </reaction>
</comment>
<evidence type="ECO:0000256" key="2">
    <source>
        <dbReference type="ARBA" id="ARBA00010679"/>
    </source>
</evidence>
<accession>A0A133PK38</accession>
<evidence type="ECO:0000256" key="6">
    <source>
        <dbReference type="ARBA" id="ARBA00023204"/>
    </source>
</evidence>
<dbReference type="SMART" id="SM00478">
    <property type="entry name" value="ENDO3c"/>
    <property type="match status" value="1"/>
</dbReference>
<dbReference type="Gene3D" id="1.10.1670.10">
    <property type="entry name" value="Helix-hairpin-Helix base-excision DNA repair enzymes (C-terminal)"/>
    <property type="match status" value="1"/>
</dbReference>
<evidence type="ECO:0000256" key="3">
    <source>
        <dbReference type="ARBA" id="ARBA00012720"/>
    </source>
</evidence>
<evidence type="ECO:0000256" key="10">
    <source>
        <dbReference type="ARBA" id="ARBA00044632"/>
    </source>
</evidence>
<gene>
    <name evidence="12" type="ORF">HMPREF3229_01531</name>
</gene>
<dbReference type="PANTHER" id="PTHR10242:SF2">
    <property type="entry name" value="N-GLYCOSYLASE_DNA LYASE"/>
    <property type="match status" value="1"/>
</dbReference>
<proteinExistence type="inferred from homology"/>
<evidence type="ECO:0000256" key="9">
    <source>
        <dbReference type="ARBA" id="ARBA00023295"/>
    </source>
</evidence>
<name>A0A133PK38_9FIRM</name>
<dbReference type="Pfam" id="PF00633">
    <property type="entry name" value="HHH"/>
    <property type="match status" value="1"/>
</dbReference>
<evidence type="ECO:0000256" key="7">
    <source>
        <dbReference type="ARBA" id="ARBA00023239"/>
    </source>
</evidence>
<dbReference type="InterPro" id="IPR023170">
    <property type="entry name" value="HhH_base_excis_C"/>
</dbReference>
<dbReference type="Pfam" id="PF00730">
    <property type="entry name" value="HhH-GPD"/>
    <property type="match status" value="1"/>
</dbReference>
<keyword evidence="5" id="KW-0378">Hydrolase</keyword>
<evidence type="ECO:0000313" key="13">
    <source>
        <dbReference type="Proteomes" id="UP000070174"/>
    </source>
</evidence>
<evidence type="ECO:0000256" key="8">
    <source>
        <dbReference type="ARBA" id="ARBA00023268"/>
    </source>
</evidence>
<dbReference type="SUPFAM" id="SSF48150">
    <property type="entry name" value="DNA-glycosylase"/>
    <property type="match status" value="1"/>
</dbReference>
<dbReference type="GO" id="GO:0140078">
    <property type="term" value="F:class I DNA-(apurinic or apyrimidinic site) endonuclease activity"/>
    <property type="evidence" value="ECO:0007669"/>
    <property type="project" value="UniProtKB-EC"/>
</dbReference>
<comment type="similarity">
    <text evidence="2">Belongs to the type-1 OGG1 family.</text>
</comment>
<evidence type="ECO:0000256" key="4">
    <source>
        <dbReference type="ARBA" id="ARBA00022763"/>
    </source>
</evidence>
<reference evidence="12 13" key="1">
    <citation type="submission" date="2016-01" db="EMBL/GenBank/DDBJ databases">
        <authorList>
            <person name="Oliw E.H."/>
        </authorList>
    </citation>
    <scope>NUCLEOTIDE SEQUENCE [LARGE SCALE GENOMIC DNA]</scope>
    <source>
        <strain evidence="12 13">CMW7756A</strain>
    </source>
</reference>
<keyword evidence="9" id="KW-0326">Glycosidase</keyword>
<dbReference type="AlphaFoldDB" id="A0A133PK38"/>
<dbReference type="GO" id="GO:0003684">
    <property type="term" value="F:damaged DNA binding"/>
    <property type="evidence" value="ECO:0007669"/>
    <property type="project" value="InterPro"/>
</dbReference>
<evidence type="ECO:0000259" key="11">
    <source>
        <dbReference type="SMART" id="SM00478"/>
    </source>
</evidence>
<dbReference type="GO" id="GO:0006289">
    <property type="term" value="P:nucleotide-excision repair"/>
    <property type="evidence" value="ECO:0007669"/>
    <property type="project" value="InterPro"/>
</dbReference>
<evidence type="ECO:0000313" key="12">
    <source>
        <dbReference type="EMBL" id="KXA28899.1"/>
    </source>
</evidence>
<dbReference type="Gene3D" id="1.10.340.30">
    <property type="entry name" value="Hypothetical protein, domain 2"/>
    <property type="match status" value="1"/>
</dbReference>
<sequence>MKINFDEGLCKISDLEEFDPRDIFTCGQAFRWYEEEDGSFTFVTHGIVANAKKVGDEIILKGVDEKSFEEIFYDYFDLSRDYKLVMEELAKDEVMKDATDYGKGIRILNQGKFETIISFIISANNQIPRIQKAIEKISEMYGDYLGEDKNRKYYAFPSAQQLALAKPEDLREFARVGFRDKRIVEASKLIASGQVDIEKISSMDLEDARKELQTLPGVGPKVADCILLFAFDRKESFPVDVWIKRVMEELYLKEVTPKSKIATRGREVFGKNAGFANQYLFYYGRENKLGK</sequence>
<feature type="domain" description="HhH-GPD" evidence="11">
    <location>
        <begin position="121"/>
        <end position="285"/>
    </location>
</feature>
<keyword evidence="6" id="KW-0234">DNA repair</keyword>
<dbReference type="Pfam" id="PF07934">
    <property type="entry name" value="OGG_N"/>
    <property type="match status" value="1"/>
</dbReference>
<dbReference type="InterPro" id="IPR012904">
    <property type="entry name" value="OGG_N"/>
</dbReference>
<organism evidence="12">
    <name type="scientific">Peptoniphilus harei</name>
    <dbReference type="NCBI Taxonomy" id="54005"/>
    <lineage>
        <taxon>Bacteria</taxon>
        <taxon>Bacillati</taxon>
        <taxon>Bacillota</taxon>
        <taxon>Tissierellia</taxon>
        <taxon>Tissierellales</taxon>
        <taxon>Peptoniphilaceae</taxon>
        <taxon>Peptoniphilus</taxon>
    </lineage>
</organism>
<dbReference type="Gene3D" id="3.30.310.260">
    <property type="match status" value="1"/>
</dbReference>
<evidence type="ECO:0000256" key="1">
    <source>
        <dbReference type="ARBA" id="ARBA00008343"/>
    </source>
</evidence>
<dbReference type="InterPro" id="IPR003265">
    <property type="entry name" value="HhH-GPD_domain"/>
</dbReference>
<evidence type="ECO:0000256" key="5">
    <source>
        <dbReference type="ARBA" id="ARBA00022801"/>
    </source>
</evidence>
<dbReference type="CDD" id="cd00056">
    <property type="entry name" value="ENDO3c"/>
    <property type="match status" value="1"/>
</dbReference>